<comment type="caution">
    <text evidence="2">The sequence shown here is derived from an EMBL/GenBank/DDBJ whole genome shotgun (WGS) entry which is preliminary data.</text>
</comment>
<proteinExistence type="predicted"/>
<gene>
    <name evidence="2" type="ORF">AMECASPLE_039121</name>
</gene>
<dbReference type="InterPro" id="IPR006862">
    <property type="entry name" value="Thio_Ohase/aa_AcTrfase"/>
</dbReference>
<reference evidence="2 3" key="1">
    <citation type="submission" date="2021-06" db="EMBL/GenBank/DDBJ databases">
        <authorList>
            <person name="Palmer J.M."/>
        </authorList>
    </citation>
    <scope>NUCLEOTIDE SEQUENCE [LARGE SCALE GENOMIC DNA]</scope>
    <source>
        <strain evidence="2 3">AS_MEX2019</strain>
        <tissue evidence="2">Muscle</tissue>
    </source>
</reference>
<dbReference type="Pfam" id="PF04775">
    <property type="entry name" value="Bile_Hydr_Trans"/>
    <property type="match status" value="1"/>
</dbReference>
<accession>A0ABV0XLK8</accession>
<keyword evidence="3" id="KW-1185">Reference proteome</keyword>
<dbReference type="PANTHER" id="PTHR10824:SF36">
    <property type="entry name" value="ACYL-COA THIOESTERASE 17-RELATED"/>
    <property type="match status" value="1"/>
</dbReference>
<dbReference type="EMBL" id="JAHRIP010007807">
    <property type="protein sequence ID" value="MEQ2282303.1"/>
    <property type="molecule type" value="Genomic_DNA"/>
</dbReference>
<feature type="domain" description="Acyl-CoA thioester hydrolase/bile acid-CoA amino acid N-acetyltransferase" evidence="1">
    <location>
        <begin position="2"/>
        <end position="80"/>
    </location>
</feature>
<evidence type="ECO:0000313" key="3">
    <source>
        <dbReference type="Proteomes" id="UP001469553"/>
    </source>
</evidence>
<sequence>MSIKGHFLPPHCPVTVCARMHSDEGDQWQSFAHYNANESGILSLTRDPSVGGSYLGCEPMGLFWSIQPAPGEREGLRHVMKTNSL</sequence>
<dbReference type="InterPro" id="IPR042490">
    <property type="entry name" value="Thio_Ohase/BAAT_N"/>
</dbReference>
<dbReference type="PANTHER" id="PTHR10824">
    <property type="entry name" value="ACYL-COENZYME A THIOESTERASE-RELATED"/>
    <property type="match status" value="1"/>
</dbReference>
<dbReference type="Gene3D" id="2.60.40.2240">
    <property type="entry name" value="Acyl-CoA thioester hydrolase/BAAT N-terminal domain"/>
    <property type="match status" value="1"/>
</dbReference>
<evidence type="ECO:0000313" key="2">
    <source>
        <dbReference type="EMBL" id="MEQ2282303.1"/>
    </source>
</evidence>
<organism evidence="2 3">
    <name type="scientific">Ameca splendens</name>
    <dbReference type="NCBI Taxonomy" id="208324"/>
    <lineage>
        <taxon>Eukaryota</taxon>
        <taxon>Metazoa</taxon>
        <taxon>Chordata</taxon>
        <taxon>Craniata</taxon>
        <taxon>Vertebrata</taxon>
        <taxon>Euteleostomi</taxon>
        <taxon>Actinopterygii</taxon>
        <taxon>Neopterygii</taxon>
        <taxon>Teleostei</taxon>
        <taxon>Neoteleostei</taxon>
        <taxon>Acanthomorphata</taxon>
        <taxon>Ovalentaria</taxon>
        <taxon>Atherinomorphae</taxon>
        <taxon>Cyprinodontiformes</taxon>
        <taxon>Goodeidae</taxon>
        <taxon>Ameca</taxon>
    </lineage>
</organism>
<protein>
    <recommendedName>
        <fullName evidence="1">Acyl-CoA thioester hydrolase/bile acid-CoA amino acid N-acetyltransferase domain-containing protein</fullName>
    </recommendedName>
</protein>
<dbReference type="Proteomes" id="UP001469553">
    <property type="component" value="Unassembled WGS sequence"/>
</dbReference>
<name>A0ABV0XLK8_9TELE</name>
<evidence type="ECO:0000259" key="1">
    <source>
        <dbReference type="Pfam" id="PF04775"/>
    </source>
</evidence>